<evidence type="ECO:0000256" key="1">
    <source>
        <dbReference type="SAM" id="MobiDB-lite"/>
    </source>
</evidence>
<feature type="compositionally biased region" description="Basic and acidic residues" evidence="1">
    <location>
        <begin position="43"/>
        <end position="57"/>
    </location>
</feature>
<organism evidence="3">
    <name type="scientific">Drosophila persimilis</name>
    <name type="common">Fruit fly</name>
    <dbReference type="NCBI Taxonomy" id="7234"/>
    <lineage>
        <taxon>Eukaryota</taxon>
        <taxon>Metazoa</taxon>
        <taxon>Ecdysozoa</taxon>
        <taxon>Arthropoda</taxon>
        <taxon>Hexapoda</taxon>
        <taxon>Insecta</taxon>
        <taxon>Pterygota</taxon>
        <taxon>Neoptera</taxon>
        <taxon>Endopterygota</taxon>
        <taxon>Diptera</taxon>
        <taxon>Brachycera</taxon>
        <taxon>Muscomorpha</taxon>
        <taxon>Ephydroidea</taxon>
        <taxon>Drosophilidae</taxon>
        <taxon>Drosophila</taxon>
        <taxon>Sophophora</taxon>
    </lineage>
</organism>
<dbReference type="HOGENOM" id="CLU_2212650_0_0_1"/>
<name>B4GVK4_DROPE</name>
<evidence type="ECO:0000313" key="3">
    <source>
        <dbReference type="Proteomes" id="UP000008744"/>
    </source>
</evidence>
<reference evidence="2 3" key="1">
    <citation type="journal article" date="2007" name="Nature">
        <title>Evolution of genes and genomes on the Drosophila phylogeny.</title>
        <authorList>
            <consortium name="Drosophila 12 Genomes Consortium"/>
            <person name="Clark A.G."/>
            <person name="Eisen M.B."/>
            <person name="Smith D.R."/>
            <person name="Bergman C.M."/>
            <person name="Oliver B."/>
            <person name="Markow T.A."/>
            <person name="Kaufman T.C."/>
            <person name="Kellis M."/>
            <person name="Gelbart W."/>
            <person name="Iyer V.N."/>
            <person name="Pollard D.A."/>
            <person name="Sackton T.B."/>
            <person name="Larracuente A.M."/>
            <person name="Singh N.D."/>
            <person name="Abad J.P."/>
            <person name="Abt D.N."/>
            <person name="Adryan B."/>
            <person name="Aguade M."/>
            <person name="Akashi H."/>
            <person name="Anderson W.W."/>
            <person name="Aquadro C.F."/>
            <person name="Ardell D.H."/>
            <person name="Arguello R."/>
            <person name="Artieri C.G."/>
            <person name="Barbash D.A."/>
            <person name="Barker D."/>
            <person name="Barsanti P."/>
            <person name="Batterham P."/>
            <person name="Batzoglou S."/>
            <person name="Begun D."/>
            <person name="Bhutkar A."/>
            <person name="Blanco E."/>
            <person name="Bosak S.A."/>
            <person name="Bradley R.K."/>
            <person name="Brand A.D."/>
            <person name="Brent M.R."/>
            <person name="Brooks A.N."/>
            <person name="Brown R.H."/>
            <person name="Butlin R.K."/>
            <person name="Caggese C."/>
            <person name="Calvi B.R."/>
            <person name="Bernardo de Carvalho A."/>
            <person name="Caspi A."/>
            <person name="Castrezana S."/>
            <person name="Celniker S.E."/>
            <person name="Chang J.L."/>
            <person name="Chapple C."/>
            <person name="Chatterji S."/>
            <person name="Chinwalla A."/>
            <person name="Civetta A."/>
            <person name="Clifton S.W."/>
            <person name="Comeron J.M."/>
            <person name="Costello J.C."/>
            <person name="Coyne J.A."/>
            <person name="Daub J."/>
            <person name="David R.G."/>
            <person name="Delcher A.L."/>
            <person name="Delehaunty K."/>
            <person name="Do C.B."/>
            <person name="Ebling H."/>
            <person name="Edwards K."/>
            <person name="Eickbush T."/>
            <person name="Evans J.D."/>
            <person name="Filipski A."/>
            <person name="Findeiss S."/>
            <person name="Freyhult E."/>
            <person name="Fulton L."/>
            <person name="Fulton R."/>
            <person name="Garcia A.C."/>
            <person name="Gardiner A."/>
            <person name="Garfield D.A."/>
            <person name="Garvin B.E."/>
            <person name="Gibson G."/>
            <person name="Gilbert D."/>
            <person name="Gnerre S."/>
            <person name="Godfrey J."/>
            <person name="Good R."/>
            <person name="Gotea V."/>
            <person name="Gravely B."/>
            <person name="Greenberg A.J."/>
            <person name="Griffiths-Jones S."/>
            <person name="Gross S."/>
            <person name="Guigo R."/>
            <person name="Gustafson E.A."/>
            <person name="Haerty W."/>
            <person name="Hahn M.W."/>
            <person name="Halligan D.L."/>
            <person name="Halpern A.L."/>
            <person name="Halter G.M."/>
            <person name="Han M.V."/>
            <person name="Heger A."/>
            <person name="Hillier L."/>
            <person name="Hinrichs A.S."/>
            <person name="Holmes I."/>
            <person name="Hoskins R.A."/>
            <person name="Hubisz M.J."/>
            <person name="Hultmark D."/>
            <person name="Huntley M.A."/>
            <person name="Jaffe D.B."/>
            <person name="Jagadeeshan S."/>
            <person name="Jeck W.R."/>
            <person name="Johnson J."/>
            <person name="Jones C.D."/>
            <person name="Jordan W.C."/>
            <person name="Karpen G.H."/>
            <person name="Kataoka E."/>
            <person name="Keightley P.D."/>
            <person name="Kheradpour P."/>
            <person name="Kirkness E.F."/>
            <person name="Koerich L.B."/>
            <person name="Kristiansen K."/>
            <person name="Kudrna D."/>
            <person name="Kulathinal R.J."/>
            <person name="Kumar S."/>
            <person name="Kwok R."/>
            <person name="Lander E."/>
            <person name="Langley C.H."/>
            <person name="Lapoint R."/>
            <person name="Lazzaro B.P."/>
            <person name="Lee S.J."/>
            <person name="Levesque L."/>
            <person name="Li R."/>
            <person name="Lin C.F."/>
            <person name="Lin M.F."/>
            <person name="Lindblad-Toh K."/>
            <person name="Llopart A."/>
            <person name="Long M."/>
            <person name="Low L."/>
            <person name="Lozovsky E."/>
            <person name="Lu J."/>
            <person name="Luo M."/>
            <person name="Machado C.A."/>
            <person name="Makalowski W."/>
            <person name="Marzo M."/>
            <person name="Matsuda M."/>
            <person name="Matzkin L."/>
            <person name="McAllister B."/>
            <person name="McBride C.S."/>
            <person name="McKernan B."/>
            <person name="McKernan K."/>
            <person name="Mendez-Lago M."/>
            <person name="Minx P."/>
            <person name="Mollenhauer M.U."/>
            <person name="Montooth K."/>
            <person name="Mount S.M."/>
            <person name="Mu X."/>
            <person name="Myers E."/>
            <person name="Negre B."/>
            <person name="Newfeld S."/>
            <person name="Nielsen R."/>
            <person name="Noor M.A."/>
            <person name="O'Grady P."/>
            <person name="Pachter L."/>
            <person name="Papaceit M."/>
            <person name="Parisi M.J."/>
            <person name="Parisi M."/>
            <person name="Parts L."/>
            <person name="Pedersen J.S."/>
            <person name="Pesole G."/>
            <person name="Phillippy A.M."/>
            <person name="Ponting C.P."/>
            <person name="Pop M."/>
            <person name="Porcelli D."/>
            <person name="Powell J.R."/>
            <person name="Prohaska S."/>
            <person name="Pruitt K."/>
            <person name="Puig M."/>
            <person name="Quesneville H."/>
            <person name="Ram K.R."/>
            <person name="Rand D."/>
            <person name="Rasmussen M.D."/>
            <person name="Reed L.K."/>
            <person name="Reenan R."/>
            <person name="Reily A."/>
            <person name="Remington K.A."/>
            <person name="Rieger T.T."/>
            <person name="Ritchie M.G."/>
            <person name="Robin C."/>
            <person name="Rogers Y.H."/>
            <person name="Rohde C."/>
            <person name="Rozas J."/>
            <person name="Rubenfield M.J."/>
            <person name="Ruiz A."/>
            <person name="Russo S."/>
            <person name="Salzberg S.L."/>
            <person name="Sanchez-Gracia A."/>
            <person name="Saranga D.J."/>
            <person name="Sato H."/>
            <person name="Schaeffer S.W."/>
            <person name="Schatz M.C."/>
            <person name="Schlenke T."/>
            <person name="Schwartz R."/>
            <person name="Segarra C."/>
            <person name="Singh R.S."/>
            <person name="Sirot L."/>
            <person name="Sirota M."/>
            <person name="Sisneros N.B."/>
            <person name="Smith C.D."/>
            <person name="Smith T.F."/>
            <person name="Spieth J."/>
            <person name="Stage D.E."/>
            <person name="Stark A."/>
            <person name="Stephan W."/>
            <person name="Strausberg R.L."/>
            <person name="Strempel S."/>
            <person name="Sturgill D."/>
            <person name="Sutton G."/>
            <person name="Sutton G.G."/>
            <person name="Tao W."/>
            <person name="Teichmann S."/>
            <person name="Tobari Y.N."/>
            <person name="Tomimura Y."/>
            <person name="Tsolas J.M."/>
            <person name="Valente V.L."/>
            <person name="Venter E."/>
            <person name="Venter J.C."/>
            <person name="Vicario S."/>
            <person name="Vieira F.G."/>
            <person name="Vilella A.J."/>
            <person name="Villasante A."/>
            <person name="Walenz B."/>
            <person name="Wang J."/>
            <person name="Wasserman M."/>
            <person name="Watts T."/>
            <person name="Wilson D."/>
            <person name="Wilson R.K."/>
            <person name="Wing R.A."/>
            <person name="Wolfner M.F."/>
            <person name="Wong A."/>
            <person name="Wong G.K."/>
            <person name="Wu C.I."/>
            <person name="Wu G."/>
            <person name="Yamamoto D."/>
            <person name="Yang H.P."/>
            <person name="Yang S.P."/>
            <person name="Yorke J.A."/>
            <person name="Yoshida K."/>
            <person name="Zdobnov E."/>
            <person name="Zhang P."/>
            <person name="Zhang Y."/>
            <person name="Zimin A.V."/>
            <person name="Baldwin J."/>
            <person name="Abdouelleil A."/>
            <person name="Abdulkadir J."/>
            <person name="Abebe A."/>
            <person name="Abera B."/>
            <person name="Abreu J."/>
            <person name="Acer S.C."/>
            <person name="Aftuck L."/>
            <person name="Alexander A."/>
            <person name="An P."/>
            <person name="Anderson E."/>
            <person name="Anderson S."/>
            <person name="Arachi H."/>
            <person name="Azer M."/>
            <person name="Bachantsang P."/>
            <person name="Barry A."/>
            <person name="Bayul T."/>
            <person name="Berlin A."/>
            <person name="Bessette D."/>
            <person name="Bloom T."/>
            <person name="Blye J."/>
            <person name="Boguslavskiy L."/>
            <person name="Bonnet C."/>
            <person name="Boukhgalter B."/>
            <person name="Bourzgui I."/>
            <person name="Brown A."/>
            <person name="Cahill P."/>
            <person name="Channer S."/>
            <person name="Cheshatsang Y."/>
            <person name="Chuda L."/>
            <person name="Citroen M."/>
            <person name="Collymore A."/>
            <person name="Cooke P."/>
            <person name="Costello M."/>
            <person name="D'Aco K."/>
            <person name="Daza R."/>
            <person name="De Haan G."/>
            <person name="DeGray S."/>
            <person name="DeMaso C."/>
            <person name="Dhargay N."/>
            <person name="Dooley K."/>
            <person name="Dooley E."/>
            <person name="Doricent M."/>
            <person name="Dorje P."/>
            <person name="Dorjee K."/>
            <person name="Dupes A."/>
            <person name="Elong R."/>
            <person name="Falk J."/>
            <person name="Farina A."/>
            <person name="Faro S."/>
            <person name="Ferguson D."/>
            <person name="Fisher S."/>
            <person name="Foley C.D."/>
            <person name="Franke A."/>
            <person name="Friedrich D."/>
            <person name="Gadbois L."/>
            <person name="Gearin G."/>
            <person name="Gearin C.R."/>
            <person name="Giannoukos G."/>
            <person name="Goode T."/>
            <person name="Graham J."/>
            <person name="Grandbois E."/>
            <person name="Grewal S."/>
            <person name="Gyaltsen K."/>
            <person name="Hafez N."/>
            <person name="Hagos B."/>
            <person name="Hall J."/>
            <person name="Henson C."/>
            <person name="Hollinger A."/>
            <person name="Honan T."/>
            <person name="Huard M.D."/>
            <person name="Hughes L."/>
            <person name="Hurhula B."/>
            <person name="Husby M.E."/>
            <person name="Kamat A."/>
            <person name="Kanga B."/>
            <person name="Kashin S."/>
            <person name="Khazanovich D."/>
            <person name="Kisner P."/>
            <person name="Lance K."/>
            <person name="Lara M."/>
            <person name="Lee W."/>
            <person name="Lennon N."/>
            <person name="Letendre F."/>
            <person name="LeVine R."/>
            <person name="Lipovsky A."/>
            <person name="Liu X."/>
            <person name="Liu J."/>
            <person name="Liu S."/>
            <person name="Lokyitsang T."/>
            <person name="Lokyitsang Y."/>
            <person name="Lubonja R."/>
            <person name="Lui A."/>
            <person name="MacDonald P."/>
            <person name="Magnisalis V."/>
            <person name="Maru K."/>
            <person name="Matthews C."/>
            <person name="McCusker W."/>
            <person name="McDonough S."/>
            <person name="Mehta T."/>
            <person name="Meldrim J."/>
            <person name="Meneus L."/>
            <person name="Mihai O."/>
            <person name="Mihalev A."/>
            <person name="Mihova T."/>
            <person name="Mittelman R."/>
            <person name="Mlenga V."/>
            <person name="Montmayeur A."/>
            <person name="Mulrain L."/>
            <person name="Navidi A."/>
            <person name="Naylor J."/>
            <person name="Negash T."/>
            <person name="Nguyen T."/>
            <person name="Nguyen N."/>
            <person name="Nicol R."/>
            <person name="Norbu C."/>
            <person name="Norbu N."/>
            <person name="Novod N."/>
            <person name="O'Neill B."/>
            <person name="Osman S."/>
            <person name="Markiewicz E."/>
            <person name="Oyono O.L."/>
            <person name="Patti C."/>
            <person name="Phunkhang P."/>
            <person name="Pierre F."/>
            <person name="Priest M."/>
            <person name="Raghuraman S."/>
            <person name="Rege F."/>
            <person name="Reyes R."/>
            <person name="Rise C."/>
            <person name="Rogov P."/>
            <person name="Ross K."/>
            <person name="Ryan E."/>
            <person name="Settipalli S."/>
            <person name="Shea T."/>
            <person name="Sherpa N."/>
            <person name="Shi L."/>
            <person name="Shih D."/>
            <person name="Sparrow T."/>
            <person name="Spaulding J."/>
            <person name="Stalker J."/>
            <person name="Stange-Thomann N."/>
            <person name="Stavropoulos S."/>
            <person name="Stone C."/>
            <person name="Strader C."/>
            <person name="Tesfaye S."/>
            <person name="Thomson T."/>
            <person name="Thoulutsang Y."/>
            <person name="Thoulutsang D."/>
            <person name="Topham K."/>
            <person name="Topping I."/>
            <person name="Tsamla T."/>
            <person name="Vassiliev H."/>
            <person name="Vo A."/>
            <person name="Wangchuk T."/>
            <person name="Wangdi T."/>
            <person name="Weiand M."/>
            <person name="Wilkinson J."/>
            <person name="Wilson A."/>
            <person name="Yadav S."/>
            <person name="Young G."/>
            <person name="Yu Q."/>
            <person name="Zembek L."/>
            <person name="Zhong D."/>
            <person name="Zimmer A."/>
            <person name="Zwirko Z."/>
            <person name="Jaffe D.B."/>
            <person name="Alvarez P."/>
            <person name="Brockman W."/>
            <person name="Butler J."/>
            <person name="Chin C."/>
            <person name="Gnerre S."/>
            <person name="Grabherr M."/>
            <person name="Kleber M."/>
            <person name="Mauceli E."/>
            <person name="MacCallum I."/>
        </authorList>
    </citation>
    <scope>NUCLEOTIDE SEQUENCE [LARGE SCALE GENOMIC DNA]</scope>
    <source>
        <strain evidence="3">MSH-3 / Tucson 14011-0111.49</strain>
    </source>
</reference>
<dbReference type="Proteomes" id="UP000008744">
    <property type="component" value="Unassembled WGS sequence"/>
</dbReference>
<accession>B4GVK4</accession>
<keyword evidence="3" id="KW-1185">Reference proteome</keyword>
<dbReference type="AlphaFoldDB" id="B4GVK4"/>
<gene>
    <name evidence="2" type="primary">Dper\GL14659</name>
    <name evidence="2" type="ORF">Dper_GL14659</name>
</gene>
<protein>
    <submittedName>
        <fullName evidence="2">GL14659</fullName>
    </submittedName>
</protein>
<feature type="region of interest" description="Disordered" evidence="1">
    <location>
        <begin position="25"/>
        <end position="60"/>
    </location>
</feature>
<proteinExistence type="predicted"/>
<sequence length="107" mass="12314">MDGSWILDPGYWILDWFSVADSTWKPCSQKKKPSNNKKNQQKTSEKKDEKDKDETGRPLKQSKKVISISMIKSRLAPKLGWKVPGVYLVIAGIVKHRKKSLEITHHL</sequence>
<evidence type="ECO:0000313" key="2">
    <source>
        <dbReference type="EMBL" id="EDW26699.1"/>
    </source>
</evidence>
<dbReference type="EMBL" id="CH479193">
    <property type="protein sequence ID" value="EDW26699.1"/>
    <property type="molecule type" value="Genomic_DNA"/>
</dbReference>